<organism evidence="2 3">
    <name type="scientific">Croceicoccus marinus</name>
    <dbReference type="NCBI Taxonomy" id="450378"/>
    <lineage>
        <taxon>Bacteria</taxon>
        <taxon>Pseudomonadati</taxon>
        <taxon>Pseudomonadota</taxon>
        <taxon>Alphaproteobacteria</taxon>
        <taxon>Sphingomonadales</taxon>
        <taxon>Erythrobacteraceae</taxon>
        <taxon>Croceicoccus</taxon>
    </lineage>
</organism>
<feature type="region of interest" description="Disordered" evidence="1">
    <location>
        <begin position="69"/>
        <end position="89"/>
    </location>
</feature>
<sequence>MTLTPSDIDNLLETNLDFYEALRLRKRRPKTAAQRQFQDVAWGKAEPVTDHEHAYVHYLRQHRIGPFAPTPSAHIDDNRQGYTAGARPVSQEVGAKWDNAWRGRRGGREFW</sequence>
<name>A0A7G6W196_9SPHN</name>
<evidence type="ECO:0000313" key="2">
    <source>
        <dbReference type="EMBL" id="QNE07761.1"/>
    </source>
</evidence>
<proteinExistence type="predicted"/>
<geneLocation type="plasmid" evidence="2 3">
    <name>plas2</name>
</geneLocation>
<reference evidence="2 3" key="1">
    <citation type="submission" date="2020-08" db="EMBL/GenBank/DDBJ databases">
        <authorList>
            <person name="Liu G."/>
            <person name="Sun C."/>
        </authorList>
    </citation>
    <scope>NUCLEOTIDE SEQUENCE [LARGE SCALE GENOMIC DNA]</scope>
    <source>
        <strain evidence="2 3">OT19</strain>
        <plasmid evidence="2 3">plas2</plasmid>
    </source>
</reference>
<accession>A0A7G6W196</accession>
<keyword evidence="2" id="KW-0614">Plasmid</keyword>
<dbReference type="Proteomes" id="UP000515297">
    <property type="component" value="Plasmid plas2"/>
</dbReference>
<dbReference type="AlphaFoldDB" id="A0A7G6W196"/>
<gene>
    <name evidence="2" type="ORF">H4O24_19635</name>
</gene>
<dbReference type="EMBL" id="CP060054">
    <property type="protein sequence ID" value="QNE07761.1"/>
    <property type="molecule type" value="Genomic_DNA"/>
</dbReference>
<protein>
    <submittedName>
        <fullName evidence="2">Uncharacterized protein</fullName>
    </submittedName>
</protein>
<evidence type="ECO:0000256" key="1">
    <source>
        <dbReference type="SAM" id="MobiDB-lite"/>
    </source>
</evidence>
<evidence type="ECO:0000313" key="3">
    <source>
        <dbReference type="Proteomes" id="UP000515297"/>
    </source>
</evidence>
<dbReference type="RefSeq" id="WP_185886188.1">
    <property type="nucleotide sequence ID" value="NZ_CP060054.1"/>
</dbReference>